<evidence type="ECO:0000256" key="1">
    <source>
        <dbReference type="SAM" id="SignalP"/>
    </source>
</evidence>
<evidence type="ECO:0008006" key="4">
    <source>
        <dbReference type="Google" id="ProtNLM"/>
    </source>
</evidence>
<organism evidence="2 3">
    <name type="scientific">Exiguobacterium aurantiacum</name>
    <dbReference type="NCBI Taxonomy" id="33987"/>
    <lineage>
        <taxon>Bacteria</taxon>
        <taxon>Bacillati</taxon>
        <taxon>Bacillota</taxon>
        <taxon>Bacilli</taxon>
        <taxon>Bacillales</taxon>
        <taxon>Bacillales Family XII. Incertae Sedis</taxon>
        <taxon>Exiguobacterium</taxon>
    </lineage>
</organism>
<sequence length="130" mass="14699">MRRRLVFFLIVGLLFLNACNENGRELVVGTYADESTIVFSGDTLTDEAEIGRFLELIETSPLSEAKVTGLPDYVITVNNRSESTMEAMVNVWVLDDDKMLFTRGMEGTDVFEFDSIYTEDVNEILNLNNI</sequence>
<dbReference type="Proteomes" id="UP001060325">
    <property type="component" value="Chromosome"/>
</dbReference>
<keyword evidence="1" id="KW-0732">Signal</keyword>
<name>A0ABY5FMS6_9BACL</name>
<feature type="signal peptide" evidence="1">
    <location>
        <begin position="1"/>
        <end position="20"/>
    </location>
</feature>
<reference evidence="2" key="1">
    <citation type="submission" date="2022-07" db="EMBL/GenBank/DDBJ databases">
        <title>Complete genome of CX2.</title>
        <authorList>
            <person name="Cao G."/>
        </authorList>
    </citation>
    <scope>NUCLEOTIDE SEQUENCE</scope>
    <source>
        <strain evidence="2">CX2</strain>
    </source>
</reference>
<dbReference type="EMBL" id="CP101462">
    <property type="protein sequence ID" value="UTT42542.1"/>
    <property type="molecule type" value="Genomic_DNA"/>
</dbReference>
<dbReference type="RefSeq" id="WP_255177106.1">
    <property type="nucleotide sequence ID" value="NZ_CP101462.1"/>
</dbReference>
<evidence type="ECO:0000313" key="2">
    <source>
        <dbReference type="EMBL" id="UTT42542.1"/>
    </source>
</evidence>
<proteinExistence type="predicted"/>
<evidence type="ECO:0000313" key="3">
    <source>
        <dbReference type="Proteomes" id="UP001060325"/>
    </source>
</evidence>
<feature type="chain" id="PRO_5046329283" description="DUF4825 domain-containing protein" evidence="1">
    <location>
        <begin position="21"/>
        <end position="130"/>
    </location>
</feature>
<gene>
    <name evidence="2" type="ORF">NMQ00_13570</name>
</gene>
<accession>A0ABY5FMS6</accession>
<keyword evidence="3" id="KW-1185">Reference proteome</keyword>
<protein>
    <recommendedName>
        <fullName evidence="4">DUF4825 domain-containing protein</fullName>
    </recommendedName>
</protein>